<accession>R0IZ37</accession>
<proteinExistence type="predicted"/>
<dbReference type="HOGENOM" id="CLU_1653202_0_0_1"/>
<reference evidence="1 2" key="1">
    <citation type="journal article" date="2012" name="PLoS Pathog.">
        <title>Diverse lifestyles and strategies of plant pathogenesis encoded in the genomes of eighteen Dothideomycetes fungi.</title>
        <authorList>
            <person name="Ohm R.A."/>
            <person name="Feau N."/>
            <person name="Henrissat B."/>
            <person name="Schoch C.L."/>
            <person name="Horwitz B.A."/>
            <person name="Barry K.W."/>
            <person name="Condon B.J."/>
            <person name="Copeland A.C."/>
            <person name="Dhillon B."/>
            <person name="Glaser F."/>
            <person name="Hesse C.N."/>
            <person name="Kosti I."/>
            <person name="LaButti K."/>
            <person name="Lindquist E.A."/>
            <person name="Lucas S."/>
            <person name="Salamov A.A."/>
            <person name="Bradshaw R.E."/>
            <person name="Ciuffetti L."/>
            <person name="Hamelin R.C."/>
            <person name="Kema G.H.J."/>
            <person name="Lawrence C."/>
            <person name="Scott J.A."/>
            <person name="Spatafora J.W."/>
            <person name="Turgeon B.G."/>
            <person name="de Wit P.J.G.M."/>
            <person name="Zhong S."/>
            <person name="Goodwin S.B."/>
            <person name="Grigoriev I.V."/>
        </authorList>
    </citation>
    <scope>NUCLEOTIDE SEQUENCE [LARGE SCALE GENOMIC DNA]</scope>
    <source>
        <strain evidence="2">28A</strain>
    </source>
</reference>
<organism evidence="1 2">
    <name type="scientific">Exserohilum turcicum (strain 28A)</name>
    <name type="common">Northern leaf blight fungus</name>
    <name type="synonym">Setosphaeria turcica</name>
    <dbReference type="NCBI Taxonomy" id="671987"/>
    <lineage>
        <taxon>Eukaryota</taxon>
        <taxon>Fungi</taxon>
        <taxon>Dikarya</taxon>
        <taxon>Ascomycota</taxon>
        <taxon>Pezizomycotina</taxon>
        <taxon>Dothideomycetes</taxon>
        <taxon>Pleosporomycetidae</taxon>
        <taxon>Pleosporales</taxon>
        <taxon>Pleosporineae</taxon>
        <taxon>Pleosporaceae</taxon>
        <taxon>Exserohilum</taxon>
    </lineage>
</organism>
<name>R0IZ37_EXST2</name>
<gene>
    <name evidence="1" type="ORF">SETTUDRAFT_36674</name>
</gene>
<dbReference type="Proteomes" id="UP000016935">
    <property type="component" value="Unassembled WGS sequence"/>
</dbReference>
<protein>
    <submittedName>
        <fullName evidence="1">Uncharacterized protein</fullName>
    </submittedName>
</protein>
<dbReference type="OrthoDB" id="195446at2759"/>
<reference evidence="1 2" key="2">
    <citation type="journal article" date="2013" name="PLoS Genet.">
        <title>Comparative genome structure, secondary metabolite, and effector coding capacity across Cochliobolus pathogens.</title>
        <authorList>
            <person name="Condon B.J."/>
            <person name="Leng Y."/>
            <person name="Wu D."/>
            <person name="Bushley K.E."/>
            <person name="Ohm R.A."/>
            <person name="Otillar R."/>
            <person name="Martin J."/>
            <person name="Schackwitz W."/>
            <person name="Grimwood J."/>
            <person name="MohdZainudin N."/>
            <person name="Xue C."/>
            <person name="Wang R."/>
            <person name="Manning V.A."/>
            <person name="Dhillon B."/>
            <person name="Tu Z.J."/>
            <person name="Steffenson B.J."/>
            <person name="Salamov A."/>
            <person name="Sun H."/>
            <person name="Lowry S."/>
            <person name="LaButti K."/>
            <person name="Han J."/>
            <person name="Copeland A."/>
            <person name="Lindquist E."/>
            <person name="Barry K."/>
            <person name="Schmutz J."/>
            <person name="Baker S.E."/>
            <person name="Ciuffetti L.M."/>
            <person name="Grigoriev I.V."/>
            <person name="Zhong S."/>
            <person name="Turgeon B.G."/>
        </authorList>
    </citation>
    <scope>NUCLEOTIDE SEQUENCE [LARGE SCALE GENOMIC DNA]</scope>
    <source>
        <strain evidence="2">28A</strain>
    </source>
</reference>
<dbReference type="EMBL" id="KB908493">
    <property type="protein sequence ID" value="EOA90010.1"/>
    <property type="molecule type" value="Genomic_DNA"/>
</dbReference>
<evidence type="ECO:0000313" key="1">
    <source>
        <dbReference type="EMBL" id="EOA90010.1"/>
    </source>
</evidence>
<evidence type="ECO:0000313" key="2">
    <source>
        <dbReference type="Proteomes" id="UP000016935"/>
    </source>
</evidence>
<dbReference type="AlphaFoldDB" id="R0IZ37"/>
<sequence>MFVSPRCDEMLLGSCGAQGKKWLVRRRLCTAATLKLNSTSLLSKTCPSGWESQNVLLHRRTLVLFNELHSKGDGLEFKAWLSSPSLWTISSSSNTTEDTEYTAIMFLYRLVNQIWEKVVSEWKNIVDQCSDHIRDLACATQLTLVIRKPKPWTKQSMFWA</sequence>
<dbReference type="RefSeq" id="XP_008021864.1">
    <property type="nucleotide sequence ID" value="XM_008023673.1"/>
</dbReference>
<keyword evidence="2" id="KW-1185">Reference proteome</keyword>
<dbReference type="GeneID" id="19404169"/>